<reference evidence="2 3" key="1">
    <citation type="submission" date="2016-07" db="EMBL/GenBank/DDBJ databases">
        <title>Pervasive Adenine N6-methylation of Active Genes in Fungi.</title>
        <authorList>
            <consortium name="DOE Joint Genome Institute"/>
            <person name="Mondo S.J."/>
            <person name="Dannebaum R.O."/>
            <person name="Kuo R.C."/>
            <person name="Labutti K."/>
            <person name="Haridas S."/>
            <person name="Kuo A."/>
            <person name="Salamov A."/>
            <person name="Ahrendt S.R."/>
            <person name="Lipzen A."/>
            <person name="Sullivan W."/>
            <person name="Andreopoulos W.B."/>
            <person name="Clum A."/>
            <person name="Lindquist E."/>
            <person name="Daum C."/>
            <person name="Ramamoorthy G.K."/>
            <person name="Gryganskyi A."/>
            <person name="Culley D."/>
            <person name="Magnuson J.K."/>
            <person name="James T.Y."/>
            <person name="O'Malley M.A."/>
            <person name="Stajich J.E."/>
            <person name="Spatafora J.W."/>
            <person name="Visel A."/>
            <person name="Grigoriev I.V."/>
        </authorList>
    </citation>
    <scope>NUCLEOTIDE SEQUENCE [LARGE SCALE GENOMIC DNA]</scope>
    <source>
        <strain evidence="2 3">62-1032</strain>
    </source>
</reference>
<comment type="caution">
    <text evidence="2">The sequence shown here is derived from an EMBL/GenBank/DDBJ whole genome shotgun (WGS) entry which is preliminary data.</text>
</comment>
<sequence>MAKDYVARAIFAILLSALCTVIIGSVACGIHDARWKHSYLNFEPELHAFAAEAFSLWSKYCTSRSAEALAEQCELWRRAKDVQATRVREDLWWILQWKDFEWAKWVVAGAVMLVIYFVAALPEEGGGTERMEKKKDSAKEVELVVVDAATQSSS</sequence>
<dbReference type="AlphaFoldDB" id="A0A1Y2FIV6"/>
<keyword evidence="1" id="KW-1133">Transmembrane helix</keyword>
<name>A0A1Y2FIV6_9BASI</name>
<accession>A0A1Y2FIV6</accession>
<dbReference type="Proteomes" id="UP000193467">
    <property type="component" value="Unassembled WGS sequence"/>
</dbReference>
<dbReference type="InParanoid" id="A0A1Y2FIV6"/>
<protein>
    <submittedName>
        <fullName evidence="2">Uncharacterized protein</fullName>
    </submittedName>
</protein>
<feature type="transmembrane region" description="Helical" evidence="1">
    <location>
        <begin position="102"/>
        <end position="121"/>
    </location>
</feature>
<evidence type="ECO:0000256" key="1">
    <source>
        <dbReference type="SAM" id="Phobius"/>
    </source>
</evidence>
<dbReference type="EMBL" id="MCGR01000019">
    <property type="protein sequence ID" value="ORY83537.1"/>
    <property type="molecule type" value="Genomic_DNA"/>
</dbReference>
<evidence type="ECO:0000313" key="3">
    <source>
        <dbReference type="Proteomes" id="UP000193467"/>
    </source>
</evidence>
<dbReference type="PROSITE" id="PS51257">
    <property type="entry name" value="PROKAR_LIPOPROTEIN"/>
    <property type="match status" value="1"/>
</dbReference>
<keyword evidence="1" id="KW-0472">Membrane</keyword>
<evidence type="ECO:0000313" key="2">
    <source>
        <dbReference type="EMBL" id="ORY83537.1"/>
    </source>
</evidence>
<keyword evidence="3" id="KW-1185">Reference proteome</keyword>
<gene>
    <name evidence="2" type="ORF">BCR35DRAFT_351998</name>
</gene>
<organism evidence="2 3">
    <name type="scientific">Leucosporidium creatinivorum</name>
    <dbReference type="NCBI Taxonomy" id="106004"/>
    <lineage>
        <taxon>Eukaryota</taxon>
        <taxon>Fungi</taxon>
        <taxon>Dikarya</taxon>
        <taxon>Basidiomycota</taxon>
        <taxon>Pucciniomycotina</taxon>
        <taxon>Microbotryomycetes</taxon>
        <taxon>Leucosporidiales</taxon>
        <taxon>Leucosporidium</taxon>
    </lineage>
</organism>
<keyword evidence="1" id="KW-0812">Transmembrane</keyword>
<proteinExistence type="predicted"/>